<accession>A0AAV7ZWY0</accession>
<dbReference type="InterPro" id="IPR003613">
    <property type="entry name" value="Ubox_domain"/>
</dbReference>
<dbReference type="Gene3D" id="2.130.10.10">
    <property type="entry name" value="YVTN repeat-like/Quinoprotein amine dehydrogenase"/>
    <property type="match status" value="1"/>
</dbReference>
<dbReference type="Gene3D" id="1.25.40.10">
    <property type="entry name" value="Tetratricopeptide repeat domain"/>
    <property type="match status" value="1"/>
</dbReference>
<feature type="repeat" description="WD" evidence="1">
    <location>
        <begin position="813"/>
        <end position="833"/>
    </location>
</feature>
<organism evidence="4 5">
    <name type="scientific">Anaeramoeba flamelloides</name>
    <dbReference type="NCBI Taxonomy" id="1746091"/>
    <lineage>
        <taxon>Eukaryota</taxon>
        <taxon>Metamonada</taxon>
        <taxon>Anaeramoebidae</taxon>
        <taxon>Anaeramoeba</taxon>
    </lineage>
</organism>
<dbReference type="InterPro" id="IPR019734">
    <property type="entry name" value="TPR_rpt"/>
</dbReference>
<sequence>MNNKNNSETQSKEYVCLNEKEEDQNINKQLDKLKNKEPFIVCPISKEIMRNPVVAEDGQTYEQTIFNKPRVSPVNKQQIGDNLVPNMFAQHMINSYLTQKEKECNSLIKEFIEQKRYAYALRTFKIKEEFSKEESHKEMKITIMKSLFQKGTKGTYRFELAEHFLSKNKKEKAIQIYESMLLKRYPKNEDKNIQMFFPIEMTDITQTQSLQPLNSEETLLNLKILLKLLPLYKFNFQTNLKNNYKNKAKQTQILIIQIYLKYNKLVEALIYLNEFKETEDLNILTLWVQFFEKKNNKTKLAEYLNKIGLINFQKLNFKIALHCFKNSLKLEPNNENYQANLISLYIALDKKEKSIELLLKLGRKYENDDPNKSKKYYLQASELDHKNKEIVTALNRVYQNEGNLKEGIRFRYNNILQTSIENNNPFLVFQEIGNIFSDLTKKIDEQDEIIKKQKEIIQNQQYLLSDYKRLKMHFGMNYNLPKILYGHTGTIIKIFPMNQNKIISFGKDYQIIIWNKYYKIEKTIKVDQKVNIATFLKLNENQFLFIESHIIKIYNIQGECEKIISEHNSPIQSLVKLKNNKFITYDNNFLILWDNNFIVENMITIKDIKNNNINNNCTFDNRPSSLFGNQGNSNQFGVKKKMRNVQNQNRINCLAECKDGKILIFTNTGTFLFNSLNDNSYTKCLDKYSHIEIIGNIINFFDSNYNNILTKYQINFITYEIKFLINTNNKFKNFGKSGKLFQFNYNLYLYISNKSNTNDKGLISKNKNSRKYKKSTLSNPRNSTFVVILNNNFKTIDQIEAFDTKISYINKLNSNELVTGSENGEIKIWDFRNLIRKIKKHMIKEEAIRKLMKNNFFGTKEYEEIFSQKIEKILLPNNIENILLNKCPFNENKKVYQTHFLFLLREGYNYNKLIKIINDNNYKSKYKYNQKLSELPFEYDQEFKISKWILLHKEGIPFNSDILNEIFSNRDRFILENYNLSTSLEIQTAKMLFYLKFGNQDIFSNFDSNYLCKSISNYTIKFLNNEIILNQTPKTNRSLRGRGRLAKKTRAQHHSLFSSGRSIMFNNQLTNDNLYSYLRQNQQYNLLFKTQIQPNNYLTLTWKFI</sequence>
<dbReference type="Pfam" id="PF04564">
    <property type="entry name" value="U-box"/>
    <property type="match status" value="1"/>
</dbReference>
<evidence type="ECO:0000256" key="2">
    <source>
        <dbReference type="PROSITE-ProRule" id="PRU00339"/>
    </source>
</evidence>
<dbReference type="InterPro" id="IPR011990">
    <property type="entry name" value="TPR-like_helical_dom_sf"/>
</dbReference>
<keyword evidence="1" id="KW-0853">WD repeat</keyword>
<dbReference type="Gene3D" id="3.30.40.10">
    <property type="entry name" value="Zinc/RING finger domain, C3HC4 (zinc finger)"/>
    <property type="match status" value="1"/>
</dbReference>
<proteinExistence type="predicted"/>
<dbReference type="InterPro" id="IPR001680">
    <property type="entry name" value="WD40_rpt"/>
</dbReference>
<evidence type="ECO:0000256" key="1">
    <source>
        <dbReference type="PROSITE-ProRule" id="PRU00221"/>
    </source>
</evidence>
<dbReference type="SUPFAM" id="SSF50978">
    <property type="entry name" value="WD40 repeat-like"/>
    <property type="match status" value="1"/>
</dbReference>
<evidence type="ECO:0000259" key="3">
    <source>
        <dbReference type="SMART" id="SM00504"/>
    </source>
</evidence>
<dbReference type="SUPFAM" id="SSF57850">
    <property type="entry name" value="RING/U-box"/>
    <property type="match status" value="1"/>
</dbReference>
<dbReference type="PROSITE" id="PS50005">
    <property type="entry name" value="TPR"/>
    <property type="match status" value="1"/>
</dbReference>
<comment type="caution">
    <text evidence="4">The sequence shown here is derived from an EMBL/GenBank/DDBJ whole genome shotgun (WGS) entry which is preliminary data.</text>
</comment>
<dbReference type="SMART" id="SM00028">
    <property type="entry name" value="TPR"/>
    <property type="match status" value="3"/>
</dbReference>
<dbReference type="AlphaFoldDB" id="A0AAV7ZWY0"/>
<dbReference type="EMBL" id="JANTQA010000023">
    <property type="protein sequence ID" value="KAJ3445316.1"/>
    <property type="molecule type" value="Genomic_DNA"/>
</dbReference>
<dbReference type="GO" id="GO:0004842">
    <property type="term" value="F:ubiquitin-protein transferase activity"/>
    <property type="evidence" value="ECO:0007669"/>
    <property type="project" value="InterPro"/>
</dbReference>
<dbReference type="SMART" id="SM00320">
    <property type="entry name" value="WD40"/>
    <property type="match status" value="3"/>
</dbReference>
<dbReference type="InterPro" id="IPR015943">
    <property type="entry name" value="WD40/YVTN_repeat-like_dom_sf"/>
</dbReference>
<name>A0AAV7ZWY0_9EUKA</name>
<dbReference type="InterPro" id="IPR013083">
    <property type="entry name" value="Znf_RING/FYVE/PHD"/>
</dbReference>
<feature type="domain" description="U-box" evidence="3">
    <location>
        <begin position="39"/>
        <end position="96"/>
    </location>
</feature>
<dbReference type="Proteomes" id="UP001146793">
    <property type="component" value="Unassembled WGS sequence"/>
</dbReference>
<dbReference type="SUPFAM" id="SSF48452">
    <property type="entry name" value="TPR-like"/>
    <property type="match status" value="1"/>
</dbReference>
<dbReference type="PROSITE" id="PS50082">
    <property type="entry name" value="WD_REPEATS_2"/>
    <property type="match status" value="1"/>
</dbReference>
<evidence type="ECO:0000313" key="4">
    <source>
        <dbReference type="EMBL" id="KAJ3445316.1"/>
    </source>
</evidence>
<feature type="repeat" description="TPR" evidence="2">
    <location>
        <begin position="301"/>
        <end position="334"/>
    </location>
</feature>
<dbReference type="SMART" id="SM00504">
    <property type="entry name" value="Ubox"/>
    <property type="match status" value="1"/>
</dbReference>
<gene>
    <name evidence="4" type="ORF">M0812_11188</name>
</gene>
<keyword evidence="2" id="KW-0802">TPR repeat</keyword>
<dbReference type="InterPro" id="IPR036322">
    <property type="entry name" value="WD40_repeat_dom_sf"/>
</dbReference>
<evidence type="ECO:0000313" key="5">
    <source>
        <dbReference type="Proteomes" id="UP001146793"/>
    </source>
</evidence>
<reference evidence="4" key="1">
    <citation type="submission" date="2022-08" db="EMBL/GenBank/DDBJ databases">
        <title>Novel sulphate-reducing endosymbionts in the free-living metamonad Anaeramoeba.</title>
        <authorList>
            <person name="Jerlstrom-Hultqvist J."/>
            <person name="Cepicka I."/>
            <person name="Gallot-Lavallee L."/>
            <person name="Salas-Leiva D."/>
            <person name="Curtis B.A."/>
            <person name="Zahonova K."/>
            <person name="Pipaliya S."/>
            <person name="Dacks J."/>
            <person name="Roger A.J."/>
        </authorList>
    </citation>
    <scope>NUCLEOTIDE SEQUENCE</scope>
    <source>
        <strain evidence="4">Busselton2</strain>
    </source>
</reference>
<dbReference type="GO" id="GO:0016567">
    <property type="term" value="P:protein ubiquitination"/>
    <property type="evidence" value="ECO:0007669"/>
    <property type="project" value="InterPro"/>
</dbReference>
<protein>
    <submittedName>
        <fullName evidence="4">Wdsam1 protein</fullName>
    </submittedName>
</protein>